<dbReference type="InterPro" id="IPR001555">
    <property type="entry name" value="GART_AS"/>
</dbReference>
<keyword evidence="10" id="KW-0472">Membrane</keyword>
<dbReference type="UniPathway" id="UPA00074">
    <property type="reaction ID" value="UER00126"/>
</dbReference>
<dbReference type="AlphaFoldDB" id="A0A7J6INL6"/>
<dbReference type="GO" id="GO:0004644">
    <property type="term" value="F:phosphoribosylglycinamide formyltransferase activity"/>
    <property type="evidence" value="ECO:0007669"/>
    <property type="project" value="UniProtKB-EC"/>
</dbReference>
<evidence type="ECO:0000256" key="8">
    <source>
        <dbReference type="ARBA" id="ARBA00041682"/>
    </source>
</evidence>
<comment type="similarity">
    <text evidence="6">Belongs to the GART family.</text>
</comment>
<dbReference type="FunFam" id="3.40.50.170:FF:000009">
    <property type="entry name" value="Phosphoribosylglycinamide formyltransferase (Eurofung)"/>
    <property type="match status" value="1"/>
</dbReference>
<sequence length="264" mass="28949">MAANDAQTCRISILCSGSGTNLQAIIDAVQNGQISNSKIIKVIVNRAKAFSVQRAKDAGIPHDYFNLVSQGFVAKGEKDEAKLKAGRARYDAELAQKVLGDKPDLVVLAGWMHVFSEPFLDPLAAAGIPVINLHPALPGRYDGANAIGRAYEDFKAGKLENNRTGAMIHYVIAQVDRGEPILVQEVEVLRTDKLEDLEKRMHDVEHDIIVKATAQSAIRAEGRPVRTRRISSIVEVPFIYLSFFLAASQVLDWSLGSFNRAKTQ</sequence>
<evidence type="ECO:0000256" key="5">
    <source>
        <dbReference type="ARBA" id="ARBA00022755"/>
    </source>
</evidence>
<dbReference type="EC" id="2.1.2.2" evidence="2"/>
<gene>
    <name evidence="12" type="primary">ade5</name>
    <name evidence="12" type="ORF">CGGC5_v013776</name>
</gene>
<dbReference type="GO" id="GO:0006189">
    <property type="term" value="P:'de novo' IMP biosynthetic process"/>
    <property type="evidence" value="ECO:0007669"/>
    <property type="project" value="UniProtKB-UniPathway"/>
</dbReference>
<evidence type="ECO:0000256" key="2">
    <source>
        <dbReference type="ARBA" id="ARBA00012254"/>
    </source>
</evidence>
<dbReference type="EMBL" id="ANPB02000008">
    <property type="protein sequence ID" value="KAF4478132.1"/>
    <property type="molecule type" value="Genomic_DNA"/>
</dbReference>
<comment type="pathway">
    <text evidence="1">Purine metabolism; IMP biosynthesis via de novo pathway; N(2)-formyl-N(1)-(5-phospho-D-ribosyl)glycinamide from N(1)-(5-phospho-D-ribosyl)glycinamide (10-formyl THF route): step 1/1.</text>
</comment>
<protein>
    <recommendedName>
        <fullName evidence="3">Phosphoribosylglycinamide formyltransferase</fullName>
        <ecNumber evidence="2">2.1.2.2</ecNumber>
    </recommendedName>
    <alternativeName>
        <fullName evidence="8">5'-phosphoribosylglycinamide transformylase</fullName>
    </alternativeName>
    <alternativeName>
        <fullName evidence="7">GAR transformylase</fullName>
    </alternativeName>
</protein>
<evidence type="ECO:0000313" key="13">
    <source>
        <dbReference type="Proteomes" id="UP000011096"/>
    </source>
</evidence>
<dbReference type="Proteomes" id="UP000011096">
    <property type="component" value="Unassembled WGS sequence"/>
</dbReference>
<evidence type="ECO:0000313" key="12">
    <source>
        <dbReference type="EMBL" id="KAF4478132.1"/>
    </source>
</evidence>
<dbReference type="GO" id="GO:0005737">
    <property type="term" value="C:cytoplasm"/>
    <property type="evidence" value="ECO:0007669"/>
    <property type="project" value="TreeGrafter"/>
</dbReference>
<keyword evidence="4 12" id="KW-0808">Transferase</keyword>
<evidence type="ECO:0000256" key="9">
    <source>
        <dbReference type="ARBA" id="ARBA00047664"/>
    </source>
</evidence>
<proteinExistence type="inferred from homology"/>
<comment type="catalytic activity">
    <reaction evidence="9">
        <text>N(1)-(5-phospho-beta-D-ribosyl)glycinamide + (6R)-10-formyltetrahydrofolate = N(2)-formyl-N(1)-(5-phospho-beta-D-ribosyl)glycinamide + (6S)-5,6,7,8-tetrahydrofolate + H(+)</text>
        <dbReference type="Rhea" id="RHEA:15053"/>
        <dbReference type="ChEBI" id="CHEBI:15378"/>
        <dbReference type="ChEBI" id="CHEBI:57453"/>
        <dbReference type="ChEBI" id="CHEBI:143788"/>
        <dbReference type="ChEBI" id="CHEBI:147286"/>
        <dbReference type="ChEBI" id="CHEBI:195366"/>
        <dbReference type="EC" id="2.1.2.2"/>
    </reaction>
</comment>
<dbReference type="OrthoDB" id="5575075at2759"/>
<keyword evidence="10" id="KW-0812">Transmembrane</keyword>
<dbReference type="RefSeq" id="XP_066007762.1">
    <property type="nucleotide sequence ID" value="XM_066152978.1"/>
</dbReference>
<dbReference type="InParanoid" id="A0A7J6INL6"/>
<dbReference type="InterPro" id="IPR004607">
    <property type="entry name" value="GART"/>
</dbReference>
<dbReference type="PANTHER" id="PTHR43369">
    <property type="entry name" value="PHOSPHORIBOSYLGLYCINAMIDE FORMYLTRANSFERASE"/>
    <property type="match status" value="1"/>
</dbReference>
<dbReference type="PANTHER" id="PTHR43369:SF2">
    <property type="entry name" value="PHOSPHORIBOSYLGLYCINAMIDE FORMYLTRANSFERASE"/>
    <property type="match status" value="1"/>
</dbReference>
<dbReference type="InterPro" id="IPR036477">
    <property type="entry name" value="Formyl_transf_N_sf"/>
</dbReference>
<feature type="transmembrane region" description="Helical" evidence="10">
    <location>
        <begin position="233"/>
        <end position="251"/>
    </location>
</feature>
<keyword evidence="13" id="KW-1185">Reference proteome</keyword>
<evidence type="ECO:0000256" key="1">
    <source>
        <dbReference type="ARBA" id="ARBA00005054"/>
    </source>
</evidence>
<name>A0A7J6INL6_COLFN</name>
<organism evidence="12 13">
    <name type="scientific">Colletotrichum fructicola (strain Nara gc5)</name>
    <name type="common">Anthracnose fungus</name>
    <name type="synonym">Colletotrichum gloeosporioides (strain Nara gc5)</name>
    <dbReference type="NCBI Taxonomy" id="1213859"/>
    <lineage>
        <taxon>Eukaryota</taxon>
        <taxon>Fungi</taxon>
        <taxon>Dikarya</taxon>
        <taxon>Ascomycota</taxon>
        <taxon>Pezizomycotina</taxon>
        <taxon>Sordariomycetes</taxon>
        <taxon>Hypocreomycetidae</taxon>
        <taxon>Glomerellales</taxon>
        <taxon>Glomerellaceae</taxon>
        <taxon>Colletotrichum</taxon>
        <taxon>Colletotrichum gloeosporioides species complex</taxon>
    </lineage>
</organism>
<accession>A0A7J6INL6</accession>
<keyword evidence="10" id="KW-1133">Transmembrane helix</keyword>
<evidence type="ECO:0000259" key="11">
    <source>
        <dbReference type="Pfam" id="PF00551"/>
    </source>
</evidence>
<evidence type="ECO:0000256" key="10">
    <source>
        <dbReference type="SAM" id="Phobius"/>
    </source>
</evidence>
<comment type="caution">
    <text evidence="12">The sequence shown here is derived from an EMBL/GenBank/DDBJ whole genome shotgun (WGS) entry which is preliminary data.</text>
</comment>
<dbReference type="GeneID" id="43607552"/>
<reference evidence="12 13" key="1">
    <citation type="submission" date="2012-08" db="EMBL/GenBank/DDBJ databases">
        <authorList>
            <person name="Gan P.H.P."/>
            <person name="Ikeda K."/>
            <person name="Irieda H."/>
            <person name="Narusaka M."/>
            <person name="O'Connell R.J."/>
            <person name="Narusaka Y."/>
            <person name="Takano Y."/>
            <person name="Kubo Y."/>
            <person name="Shirasu K."/>
        </authorList>
    </citation>
    <scope>NUCLEOTIDE SEQUENCE [LARGE SCALE GENOMIC DNA]</scope>
    <source>
        <strain evidence="12 13">Nara gc5</strain>
    </source>
</reference>
<evidence type="ECO:0000256" key="4">
    <source>
        <dbReference type="ARBA" id="ARBA00022679"/>
    </source>
</evidence>
<evidence type="ECO:0000256" key="7">
    <source>
        <dbReference type="ARBA" id="ARBA00041324"/>
    </source>
</evidence>
<keyword evidence="5" id="KW-0658">Purine biosynthesis</keyword>
<dbReference type="PROSITE" id="PS00373">
    <property type="entry name" value="GART"/>
    <property type="match status" value="1"/>
</dbReference>
<dbReference type="Gene3D" id="3.40.50.170">
    <property type="entry name" value="Formyl transferase, N-terminal domain"/>
    <property type="match status" value="1"/>
</dbReference>
<reference evidence="12 13" key="2">
    <citation type="submission" date="2020-04" db="EMBL/GenBank/DDBJ databases">
        <title>Genome sequencing and assembly of multiple isolates from the Colletotrichum gloeosporioides species complex.</title>
        <authorList>
            <person name="Gan P."/>
            <person name="Shirasu K."/>
        </authorList>
    </citation>
    <scope>NUCLEOTIDE SEQUENCE [LARGE SCALE GENOMIC DNA]</scope>
    <source>
        <strain evidence="12 13">Nara gc5</strain>
    </source>
</reference>
<feature type="domain" description="Formyl transferase N-terminal" evidence="11">
    <location>
        <begin position="10"/>
        <end position="213"/>
    </location>
</feature>
<dbReference type="SUPFAM" id="SSF53328">
    <property type="entry name" value="Formyltransferase"/>
    <property type="match status" value="1"/>
</dbReference>
<dbReference type="HAMAP" id="MF_01930">
    <property type="entry name" value="PurN"/>
    <property type="match status" value="1"/>
</dbReference>
<evidence type="ECO:0000256" key="3">
    <source>
        <dbReference type="ARBA" id="ARBA00022076"/>
    </source>
</evidence>
<dbReference type="InterPro" id="IPR002376">
    <property type="entry name" value="Formyl_transf_N"/>
</dbReference>
<dbReference type="FunCoup" id="A0A7J6INL6">
    <property type="interactions" value="215"/>
</dbReference>
<dbReference type="Pfam" id="PF00551">
    <property type="entry name" value="Formyl_trans_N"/>
    <property type="match status" value="1"/>
</dbReference>
<evidence type="ECO:0000256" key="6">
    <source>
        <dbReference type="ARBA" id="ARBA00038440"/>
    </source>
</evidence>
<dbReference type="NCBIfam" id="TIGR00639">
    <property type="entry name" value="PurN"/>
    <property type="match status" value="1"/>
</dbReference>